<dbReference type="Pfam" id="PF13419">
    <property type="entry name" value="HAD_2"/>
    <property type="match status" value="1"/>
</dbReference>
<evidence type="ECO:0000313" key="2">
    <source>
        <dbReference type="Proteomes" id="UP001595892"/>
    </source>
</evidence>
<accession>A0ABV9NM29</accession>
<dbReference type="Gene3D" id="3.40.50.1000">
    <property type="entry name" value="HAD superfamily/HAD-like"/>
    <property type="match status" value="1"/>
</dbReference>
<dbReference type="InterPro" id="IPR023214">
    <property type="entry name" value="HAD_sf"/>
</dbReference>
<reference evidence="2" key="1">
    <citation type="journal article" date="2019" name="Int. J. Syst. Evol. Microbiol.">
        <title>The Global Catalogue of Microorganisms (GCM) 10K type strain sequencing project: providing services to taxonomists for standard genome sequencing and annotation.</title>
        <authorList>
            <consortium name="The Broad Institute Genomics Platform"/>
            <consortium name="The Broad Institute Genome Sequencing Center for Infectious Disease"/>
            <person name="Wu L."/>
            <person name="Ma J."/>
        </authorList>
    </citation>
    <scope>NUCLEOTIDE SEQUENCE [LARGE SCALE GENOMIC DNA]</scope>
    <source>
        <strain evidence="2">CGMCC 1.13574</strain>
    </source>
</reference>
<dbReference type="SFLD" id="SFLDG01129">
    <property type="entry name" value="C1.5:_HAD__Beta-PGM__Phosphata"/>
    <property type="match status" value="1"/>
</dbReference>
<gene>
    <name evidence="1" type="ORF">ACFO3Q_14700</name>
</gene>
<comment type="caution">
    <text evidence="1">The sequence shown here is derived from an EMBL/GenBank/DDBJ whole genome shotgun (WGS) entry which is preliminary data.</text>
</comment>
<dbReference type="InterPro" id="IPR050155">
    <property type="entry name" value="HAD-like_hydrolase_sf"/>
</dbReference>
<dbReference type="Proteomes" id="UP001595892">
    <property type="component" value="Unassembled WGS sequence"/>
</dbReference>
<dbReference type="Gene3D" id="1.10.150.240">
    <property type="entry name" value="Putative phosphatase, domain 2"/>
    <property type="match status" value="1"/>
</dbReference>
<dbReference type="EMBL" id="JBHSGG010000043">
    <property type="protein sequence ID" value="MFC4729417.1"/>
    <property type="molecule type" value="Genomic_DNA"/>
</dbReference>
<organism evidence="1 2">
    <name type="scientific">Coralloluteibacterium thermophilum</name>
    <dbReference type="NCBI Taxonomy" id="2707049"/>
    <lineage>
        <taxon>Bacteria</taxon>
        <taxon>Pseudomonadati</taxon>
        <taxon>Pseudomonadota</taxon>
        <taxon>Gammaproteobacteria</taxon>
        <taxon>Lysobacterales</taxon>
        <taxon>Lysobacteraceae</taxon>
        <taxon>Coralloluteibacterium</taxon>
    </lineage>
</organism>
<dbReference type="PANTHER" id="PTHR43434:SF20">
    <property type="entry name" value="5'-NUCLEOTIDASE"/>
    <property type="match status" value="1"/>
</dbReference>
<sequence>MSAPPRTLFFDLDGTLIDSEAGILAAARAALAELEVAAPEPGAMRSWIGPPIRDSFAPLLLHDPARVELAVALYRARYAESGWRMHTVYPGIEAAVRGLHARGHRLAVVTAKLDAHAQRVVGALPFGDRFETVVGASEDGSRVAKADLVAEALRRLSVRGAEACMIGDRRYDMEGARAHGLRAVGVLWGFGDGTELRAAGAHALADAPEALPGLV</sequence>
<protein>
    <submittedName>
        <fullName evidence="1">HAD hydrolase-like protein</fullName>
    </submittedName>
</protein>
<dbReference type="SFLD" id="SFLDS00003">
    <property type="entry name" value="Haloacid_Dehalogenase"/>
    <property type="match status" value="1"/>
</dbReference>
<name>A0ABV9NM29_9GAMM</name>
<dbReference type="RefSeq" id="WP_377005488.1">
    <property type="nucleotide sequence ID" value="NZ_JBHSGG010000043.1"/>
</dbReference>
<evidence type="ECO:0000313" key="1">
    <source>
        <dbReference type="EMBL" id="MFC4729417.1"/>
    </source>
</evidence>
<dbReference type="PANTHER" id="PTHR43434">
    <property type="entry name" value="PHOSPHOGLYCOLATE PHOSPHATASE"/>
    <property type="match status" value="1"/>
</dbReference>
<dbReference type="SUPFAM" id="SSF56784">
    <property type="entry name" value="HAD-like"/>
    <property type="match status" value="1"/>
</dbReference>
<keyword evidence="2" id="KW-1185">Reference proteome</keyword>
<proteinExistence type="predicted"/>
<dbReference type="InterPro" id="IPR023198">
    <property type="entry name" value="PGP-like_dom2"/>
</dbReference>
<dbReference type="InterPro" id="IPR041492">
    <property type="entry name" value="HAD_2"/>
</dbReference>
<dbReference type="InterPro" id="IPR036412">
    <property type="entry name" value="HAD-like_sf"/>
</dbReference>